<feature type="compositionally biased region" description="Polar residues" evidence="18">
    <location>
        <begin position="223"/>
        <end position="233"/>
    </location>
</feature>
<feature type="domain" description="PHD-type" evidence="23">
    <location>
        <begin position="1674"/>
        <end position="1781"/>
    </location>
</feature>
<dbReference type="Pfam" id="PF02008">
    <property type="entry name" value="zf-CXXC"/>
    <property type="match status" value="1"/>
</dbReference>
<evidence type="ECO:0000256" key="18">
    <source>
        <dbReference type="SAM" id="MobiDB-lite"/>
    </source>
</evidence>
<organism evidence="24 25">
    <name type="scientific">Amphiprion ocellaris</name>
    <name type="common">Clown anemonefish</name>
    <dbReference type="NCBI Taxonomy" id="80972"/>
    <lineage>
        <taxon>Eukaryota</taxon>
        <taxon>Metazoa</taxon>
        <taxon>Chordata</taxon>
        <taxon>Craniata</taxon>
        <taxon>Vertebrata</taxon>
        <taxon>Euteleostomi</taxon>
        <taxon>Actinopterygii</taxon>
        <taxon>Neopterygii</taxon>
        <taxon>Teleostei</taxon>
        <taxon>Neoteleostei</taxon>
        <taxon>Acanthomorphata</taxon>
        <taxon>Ovalentaria</taxon>
        <taxon>Pomacentridae</taxon>
        <taxon>Amphiprion</taxon>
    </lineage>
</organism>
<keyword evidence="2" id="KW-0489">Methyltransferase</keyword>
<dbReference type="FunFam" id="3.30.40.10:FF:000002">
    <property type="entry name" value="Histone-lysine N-methyltransferase"/>
    <property type="match status" value="1"/>
</dbReference>
<evidence type="ECO:0000259" key="20">
    <source>
        <dbReference type="PROSITE" id="PS50280"/>
    </source>
</evidence>
<dbReference type="Gene3D" id="3.30.40.10">
    <property type="entry name" value="Zinc/RING finger domain, C3HC4 (zinc finger)"/>
    <property type="match status" value="3"/>
</dbReference>
<feature type="compositionally biased region" description="Polar residues" evidence="18">
    <location>
        <begin position="2491"/>
        <end position="2512"/>
    </location>
</feature>
<dbReference type="InterPro" id="IPR036427">
    <property type="entry name" value="Bromodomain-like_sf"/>
</dbReference>
<dbReference type="STRING" id="80972.ENSAOCP00000026099"/>
<feature type="compositionally biased region" description="Basic and acidic residues" evidence="18">
    <location>
        <begin position="1164"/>
        <end position="1195"/>
    </location>
</feature>
<dbReference type="SMART" id="SM00249">
    <property type="entry name" value="PHD"/>
    <property type="match status" value="4"/>
</dbReference>
<feature type="region of interest" description="Disordered" evidence="18">
    <location>
        <begin position="2282"/>
        <end position="2327"/>
    </location>
</feature>
<feature type="compositionally biased region" description="Low complexity" evidence="18">
    <location>
        <begin position="1915"/>
        <end position="1932"/>
    </location>
</feature>
<dbReference type="GO" id="GO:0003677">
    <property type="term" value="F:DNA binding"/>
    <property type="evidence" value="ECO:0007669"/>
    <property type="project" value="UniProtKB-KW"/>
</dbReference>
<dbReference type="Pfam" id="PF05964">
    <property type="entry name" value="FYRN"/>
    <property type="match status" value="1"/>
</dbReference>
<feature type="region of interest" description="Disordered" evidence="18">
    <location>
        <begin position="2640"/>
        <end position="2789"/>
    </location>
</feature>
<dbReference type="GeneTree" id="ENSGT00940000163756"/>
<evidence type="ECO:0000256" key="2">
    <source>
        <dbReference type="ARBA" id="ARBA00022603"/>
    </source>
</evidence>
<keyword evidence="11" id="KW-0103">Bromodomain</keyword>
<feature type="compositionally biased region" description="Low complexity" evidence="18">
    <location>
        <begin position="2042"/>
        <end position="2056"/>
    </location>
</feature>
<keyword evidence="10" id="KW-0805">Transcription regulation</keyword>
<dbReference type="Pfam" id="PF05965">
    <property type="entry name" value="FYRC"/>
    <property type="match status" value="1"/>
</dbReference>
<feature type="domain" description="Post-SET" evidence="21">
    <location>
        <begin position="3122"/>
        <end position="3138"/>
    </location>
</feature>
<feature type="compositionally biased region" description="Polar residues" evidence="18">
    <location>
        <begin position="113"/>
        <end position="122"/>
    </location>
</feature>
<dbReference type="InterPro" id="IPR003888">
    <property type="entry name" value="FYrich_N"/>
</dbReference>
<feature type="region of interest" description="Disordered" evidence="18">
    <location>
        <begin position="540"/>
        <end position="559"/>
    </location>
</feature>
<dbReference type="GO" id="GO:0045893">
    <property type="term" value="P:positive regulation of DNA-templated transcription"/>
    <property type="evidence" value="ECO:0007669"/>
    <property type="project" value="TreeGrafter"/>
</dbReference>
<evidence type="ECO:0000256" key="8">
    <source>
        <dbReference type="ARBA" id="ARBA00022833"/>
    </source>
</evidence>
<feature type="region of interest" description="Disordered" evidence="18">
    <location>
        <begin position="1086"/>
        <end position="1202"/>
    </location>
</feature>
<evidence type="ECO:0000256" key="9">
    <source>
        <dbReference type="ARBA" id="ARBA00022853"/>
    </source>
</evidence>
<dbReference type="InterPro" id="IPR003889">
    <property type="entry name" value="FYrich_C"/>
</dbReference>
<dbReference type="GO" id="GO:0035097">
    <property type="term" value="C:histone methyltransferase complex"/>
    <property type="evidence" value="ECO:0007669"/>
    <property type="project" value="TreeGrafter"/>
</dbReference>
<dbReference type="CDD" id="cd15589">
    <property type="entry name" value="PHD1_KMT2B"/>
    <property type="match status" value="1"/>
</dbReference>
<feature type="domain" description="PHD-type" evidence="19">
    <location>
        <begin position="1275"/>
        <end position="1326"/>
    </location>
</feature>
<dbReference type="CTD" id="560856"/>
<accession>A0A3Q1CKK0</accession>
<keyword evidence="13" id="KW-0804">Transcription</keyword>
<dbReference type="Pfam" id="PF13771">
    <property type="entry name" value="zf-HC5HC2H"/>
    <property type="match status" value="1"/>
</dbReference>
<feature type="compositionally biased region" description="Basic and acidic residues" evidence="18">
    <location>
        <begin position="213"/>
        <end position="222"/>
    </location>
</feature>
<feature type="compositionally biased region" description="Polar residues" evidence="18">
    <location>
        <begin position="2211"/>
        <end position="2226"/>
    </location>
</feature>
<dbReference type="InterPro" id="IPR001214">
    <property type="entry name" value="SET_dom"/>
</dbReference>
<evidence type="ECO:0000256" key="11">
    <source>
        <dbReference type="ARBA" id="ARBA00023117"/>
    </source>
</evidence>
<feature type="region of interest" description="Disordered" evidence="18">
    <location>
        <begin position="894"/>
        <end position="995"/>
    </location>
</feature>
<keyword evidence="6" id="KW-0677">Repeat</keyword>
<feature type="compositionally biased region" description="Polar residues" evidence="18">
    <location>
        <begin position="395"/>
        <end position="411"/>
    </location>
</feature>
<feature type="compositionally biased region" description="Polar residues" evidence="18">
    <location>
        <begin position="2023"/>
        <end position="2041"/>
    </location>
</feature>
<evidence type="ECO:0000256" key="15">
    <source>
        <dbReference type="ARBA" id="ARBA00023620"/>
    </source>
</evidence>
<keyword evidence="14" id="KW-0539">Nucleus</keyword>
<dbReference type="Pfam" id="PF00856">
    <property type="entry name" value="SET"/>
    <property type="match status" value="1"/>
</dbReference>
<feature type="compositionally biased region" description="Polar residues" evidence="18">
    <location>
        <begin position="2676"/>
        <end position="2692"/>
    </location>
</feature>
<keyword evidence="4" id="KW-0949">S-adenosyl-L-methionine</keyword>
<feature type="compositionally biased region" description="Polar residues" evidence="18">
    <location>
        <begin position="1117"/>
        <end position="1126"/>
    </location>
</feature>
<reference evidence="24" key="3">
    <citation type="submission" date="2025-09" db="UniProtKB">
        <authorList>
            <consortium name="Ensembl"/>
        </authorList>
    </citation>
    <scope>IDENTIFICATION</scope>
</reference>
<dbReference type="CDD" id="cd19170">
    <property type="entry name" value="SET_KMT2A_2B"/>
    <property type="match status" value="1"/>
</dbReference>
<evidence type="ECO:0000259" key="23">
    <source>
        <dbReference type="PROSITE" id="PS51805"/>
    </source>
</evidence>
<evidence type="ECO:0000256" key="5">
    <source>
        <dbReference type="ARBA" id="ARBA00022723"/>
    </source>
</evidence>
<dbReference type="PROSITE" id="PS51805">
    <property type="entry name" value="EPHD"/>
    <property type="match status" value="1"/>
</dbReference>
<dbReference type="Ensembl" id="ENSAOCT00000016854.2">
    <property type="protein sequence ID" value="ENSAOCP00000026099.2"/>
    <property type="gene ID" value="ENSAOCG00000014115.2"/>
</dbReference>
<evidence type="ECO:0000256" key="12">
    <source>
        <dbReference type="ARBA" id="ARBA00023125"/>
    </source>
</evidence>
<dbReference type="InterPro" id="IPR034732">
    <property type="entry name" value="EPHD"/>
</dbReference>
<feature type="compositionally biased region" description="Basic and acidic residues" evidence="18">
    <location>
        <begin position="1886"/>
        <end position="1897"/>
    </location>
</feature>
<proteinExistence type="predicted"/>
<protein>
    <recommendedName>
        <fullName evidence="15">[histone H3]-lysine(4) N-methyltransferase</fullName>
        <ecNumber evidence="15">2.1.1.364</ecNumber>
    </recommendedName>
</protein>
<evidence type="ECO:0000259" key="22">
    <source>
        <dbReference type="PROSITE" id="PS51058"/>
    </source>
</evidence>
<dbReference type="InterPro" id="IPR019787">
    <property type="entry name" value="Znf_PHD-finger"/>
</dbReference>
<feature type="compositionally biased region" description="Basic and acidic residues" evidence="18">
    <location>
        <begin position="975"/>
        <end position="986"/>
    </location>
</feature>
<dbReference type="InterPro" id="IPR002857">
    <property type="entry name" value="Znf_CXXC"/>
</dbReference>
<evidence type="ECO:0000256" key="10">
    <source>
        <dbReference type="ARBA" id="ARBA00023015"/>
    </source>
</evidence>
<feature type="compositionally biased region" description="Low complexity" evidence="18">
    <location>
        <begin position="420"/>
        <end position="429"/>
    </location>
</feature>
<keyword evidence="3" id="KW-0808">Transferase</keyword>
<dbReference type="SMART" id="SM00317">
    <property type="entry name" value="SET"/>
    <property type="match status" value="1"/>
</dbReference>
<dbReference type="KEGG" id="aoce:111571387"/>
<feature type="region of interest" description="Disordered" evidence="18">
    <location>
        <begin position="2209"/>
        <end position="2266"/>
    </location>
</feature>
<dbReference type="SMART" id="SM00542">
    <property type="entry name" value="FYRC"/>
    <property type="match status" value="1"/>
</dbReference>
<evidence type="ECO:0000256" key="7">
    <source>
        <dbReference type="ARBA" id="ARBA00022771"/>
    </source>
</evidence>
<dbReference type="InterPro" id="IPR046341">
    <property type="entry name" value="SET_dom_sf"/>
</dbReference>
<dbReference type="PANTHER" id="PTHR45838:SF3">
    <property type="entry name" value="HISTONE-LYSINE N-METHYLTRANSFERASE 2B"/>
    <property type="match status" value="1"/>
</dbReference>
<feature type="compositionally biased region" description="Acidic residues" evidence="18">
    <location>
        <begin position="899"/>
        <end position="910"/>
    </location>
</feature>
<feature type="compositionally biased region" description="Low complexity" evidence="18">
    <location>
        <begin position="1988"/>
        <end position="2003"/>
    </location>
</feature>
<dbReference type="GeneID" id="111571387"/>
<dbReference type="InterPro" id="IPR001965">
    <property type="entry name" value="Znf_PHD"/>
</dbReference>
<feature type="region of interest" description="Disordered" evidence="18">
    <location>
        <begin position="2345"/>
        <end position="2434"/>
    </location>
</feature>
<evidence type="ECO:0000256" key="14">
    <source>
        <dbReference type="ARBA" id="ARBA00023242"/>
    </source>
</evidence>
<dbReference type="GO" id="GO:0140945">
    <property type="term" value="F:histone H3K4 monomethyltransferase activity"/>
    <property type="evidence" value="ECO:0007669"/>
    <property type="project" value="UniProtKB-EC"/>
</dbReference>
<feature type="compositionally biased region" description="Basic residues" evidence="18">
    <location>
        <begin position="301"/>
        <end position="310"/>
    </location>
</feature>
<dbReference type="SUPFAM" id="SSF82199">
    <property type="entry name" value="SET domain"/>
    <property type="match status" value="1"/>
</dbReference>
<evidence type="ECO:0000313" key="24">
    <source>
        <dbReference type="Ensembl" id="ENSAOCP00000026099.2"/>
    </source>
</evidence>
<evidence type="ECO:0000313" key="25">
    <source>
        <dbReference type="Proteomes" id="UP001501940"/>
    </source>
</evidence>
<dbReference type="RefSeq" id="XP_023130271.2">
    <property type="nucleotide sequence ID" value="XM_023274503.3"/>
</dbReference>
<feature type="region of interest" description="Disordered" evidence="18">
    <location>
        <begin position="187"/>
        <end position="375"/>
    </location>
</feature>
<feature type="region of interest" description="Disordered" evidence="18">
    <location>
        <begin position="2489"/>
        <end position="2512"/>
    </location>
</feature>
<dbReference type="PROSITE" id="PS51543">
    <property type="entry name" value="FYRC"/>
    <property type="match status" value="1"/>
</dbReference>
<keyword evidence="9" id="KW-0156">Chromatin regulator</keyword>
<reference evidence="24" key="2">
    <citation type="submission" date="2025-08" db="UniProtKB">
        <authorList>
            <consortium name="Ensembl"/>
        </authorList>
    </citation>
    <scope>IDENTIFICATION</scope>
</reference>
<dbReference type="PANTHER" id="PTHR45838">
    <property type="entry name" value="HISTONE-LYSINE-N-METHYLTRANSFERASE 2 KMT2 FAMILY MEMBER"/>
    <property type="match status" value="1"/>
</dbReference>
<feature type="domain" description="PHD-type" evidence="19">
    <location>
        <begin position="1323"/>
        <end position="1376"/>
    </location>
</feature>
<feature type="domain" description="CXXC-type" evidence="22">
    <location>
        <begin position="784"/>
        <end position="831"/>
    </location>
</feature>
<feature type="region of interest" description="Disordered" evidence="18">
    <location>
        <begin position="390"/>
        <end position="440"/>
    </location>
</feature>
<name>A0A3Q1CKK0_AMPOC</name>
<feature type="compositionally biased region" description="Low complexity" evidence="18">
    <location>
        <begin position="9"/>
        <end position="35"/>
    </location>
</feature>
<dbReference type="GO" id="GO:0008270">
    <property type="term" value="F:zinc ion binding"/>
    <property type="evidence" value="ECO:0007669"/>
    <property type="project" value="UniProtKB-KW"/>
</dbReference>
<keyword evidence="8" id="KW-0862">Zinc</keyword>
<feature type="region of interest" description="Disordered" evidence="18">
    <location>
        <begin position="1"/>
        <end position="70"/>
    </location>
</feature>
<feature type="region of interest" description="Disordered" evidence="18">
    <location>
        <begin position="83"/>
        <end position="156"/>
    </location>
</feature>
<keyword evidence="5" id="KW-0479">Metal-binding</keyword>
<dbReference type="InterPro" id="IPR011011">
    <property type="entry name" value="Znf_FYVE_PHD"/>
</dbReference>
<evidence type="ECO:0000259" key="21">
    <source>
        <dbReference type="PROSITE" id="PS50868"/>
    </source>
</evidence>
<dbReference type="PROSITE" id="PS51542">
    <property type="entry name" value="FYRN"/>
    <property type="match status" value="1"/>
</dbReference>
<dbReference type="FunFam" id="3.30.160.360:FF:000009">
    <property type="entry name" value="Histone-lysine N-methyltransferase"/>
    <property type="match status" value="1"/>
</dbReference>
<dbReference type="Gene3D" id="3.30.160.360">
    <property type="match status" value="2"/>
</dbReference>
<dbReference type="Pfam" id="PF00628">
    <property type="entry name" value="PHD"/>
    <property type="match status" value="2"/>
</dbReference>
<dbReference type="Gene3D" id="2.170.270.10">
    <property type="entry name" value="SET domain"/>
    <property type="match status" value="1"/>
</dbReference>
<dbReference type="PROSITE" id="PS50280">
    <property type="entry name" value="SET"/>
    <property type="match status" value="1"/>
</dbReference>
<sequence>MAASGGGLSSPAAVAGLSTPPPARARFPGRPCAARSRLRSEKRTRRGRLGSDDGELAAVGPRPVNIGLALSEDPSLLRLLGVTEKHSRQRDAGFDSSNSEEEEDFTGFGTTTVRPQKTSGTLPQSSSSQAKSPQASDHLPEPKPLIGKIMPKTPKPALIGKIVPRVPKEDQGGKEIPKVVIKLQGKQAALTAKAKQADSQASGTQSSATSADIIRKAGETADSHSTQNQTAATSAGGKEVDKSSQTTVKGIEKAVRKVKEEGEVSEDSDTDQSQTQRSVKRITGFRIGHGRRTSQAIALSFHKRQRKRIAKGMGASPEAGAEAGAQSGEEAAMPLECKAADTSEKRTRKRHQRRSLFGYKRKQSKKVPTIKRPKIGRIRTRRVFYTYVPEPIPATPTQDGNEPQIDTQNIAPSEGEPRSFSEQSSNNSSTPVTSARSSRVIKAPKRFLDEEMIPFPKGSLSTWLKSQQREDGKPSLSLHESGYDGNLQQSDSNSISVFDSPSSVTKISSKPSPGTSHLEIYKNLKKLTLKLAEKKKGQPDIQEEYTDEGSSLTCHGRKRRKSKIMMEELDSPGVVRKLAVVVNTDVEVPQQVPPEDTGNNNKAEIVAEENRESSEVSGPSPRIGLSGANKRMLHLLKKAKVQLIKIDQQKQLKLSQLGTRETRVPVSGRRRRTGLTPKECSPQEQPLGGPRIKHVCRAAAVALGQPRAMVPDDIPRLSALPLHEREGITCSPAAEDVADDDDDISDKGRAQWIVSQENIQRRRRGRGRSHRFRKRKMLSRYAPGGVRSRRCGRCKGCLVEEDCAKCMNCLDKPKFGGPNTKRQCCIYRRCERIEKAKLERIFRPFKAQGRRLSGSMSSSDDTNWKYGGEGSSSMALGVRKQSLRNIIPRSYSSLLKSESEEEEEEEEEQQQEDKADKSTVKPNVAAAGNQDVAAQDGGSLPDDTPTEAVKNRRPFSRGAGSRPRPYKAQESTEEMEPRETFPEPRPSRSPMPKLQQQLQIHLYRLPDFILQSALSSQSVDISDSHPLLTQLVTRPAISQSSQINCPPNLSQPEMHPSSPLSPHPITDSPQKSLLLHLHRLPQSVTPLHLHKPVPSPSSSSSPPSSQQHPQSLLHSALTDSSSQLCFQEQPESEVQHPDVLTETNRDSTDKALHTVVPGIPETVKPGRELQDDNQEEKQEDRREEPPEEDKKDSSVKETVPQNCPTTDLHYVLRSQNLAECASVNTLTGLTNGFPQKGLLQNKYKIRVDFKEDCAVQNVWLMGGLSVLTSVPTTPQPVCLLCASKGRHEMIFCQICCEPFHNFCLSPEERPLEENKENWCCRRCKFCNVCGRRSKSTKPVLQCRRCQTSYHPSCLGPTYPKPLNCSMPWVCMTCIRCKSCGVTPGKTLDLAWNHEQDLCPECTCLRNKGNFCTVCQKCYEDSSQPSQMIRCLKCSHWIHYSCEGLSEELFGLLSSQLDKMDFTCSTCSQRRTERSSLKEELQSRLMTGLEEVLTDLLSSSSTRHLIICKACQQTGTTQFSKKLQPVCDLQAVEKKFKRGSYTTIKTFHADITFVMRQRLKEEEFLPENQRPTIHSRTYYDNVMRQVFSWFPAHHLKKWNSFSEEFPSGMLPEAVLPPSKEHSYAQWLERTYQAKECRGPQMGKTEPLLPSFIAQQPGASHSLPLYSNESTRNEDLRQCALCQQYGDSAPSEAGRLLYLGQNEWSHINCCLWSAEVYEENSALLQVHSAVSRGRHLRCDRCGQSGATVGCCLATCQSNFHFMCARAQNCVFQQDRKVYCYRHRDLVSTKIVSGKGFEVPRRVYVDFEGINLRRKFLTGLEPESINMTIGSLQIQKLGVLSELSSNGRMLYPIGYQCSRLYWSTVDPRRRCKYTCKVTEVSTPLPGEEQDPRWDQEENHTIVHSPNHRRDMESPDRLSSSSSPIKSTTPSPNSKTHNMPGSKSPGYTQTRKPAGGSSRPLPSPGSAPPKSHHILTLRDLEDTRRPRRLSSRSRCSSSPTESDPSVSMTLRSGGTIHSRCALFGSPPRSSNLGSASPPLSRQNSLSPVWSSPPRSNSSISAGLSPRQGAITHSPKGRHNFRITTPISAEVPQDFLASSEAEDAAVATTNGISLAPDNLEEDVAHLMAQELPYTVFDTDTEVAVASMLNAKLDFDESLLTENVTLHCGAQGSRGEVEGVVQDVEMQEHNQQNDYEDEDSRRYFKFSRTVVCDAASGSDSSGQLPSVQSISQLDGADGGSESDESEAVDDQAQDTDDEEAKMHTNHSTPTKQLTVALKRLESIYNVQKPKADEEATEPEFQESFSPSVYLESGYANSDLPVQEEEVLETSETLATQNEVFLDSATGHLVSTEDSSVVHPNKSAVDDKDDSSSSTDSVEEFKDDLTDPDYSPEPKTKRSPNTQMKTIIVKKKNPTSNLKRLLPKPSVFPQQPKLKLPLPPRPVRSVNSVPISPAAATYCAVPRPVTSPIVINGLNALPIQPGATRGRTIAIRLDSSKPGGQQQVATQNQAGSPQTQTPSPQVLLVNRQGQILIKDPRSNTYQSLNTNSPTYNKISQIAKILHSGNALHHSVPRVIIKPRSNPSAANVSPAVNHTTTEKKIIVRVVSKKSSSAPAPTASLSAQTVPEANFSITDEPTAQAIIERAMATHRDTGRTAPIILGNTQRPKGTHRRPSQVPEAEDSDQSSAGCSESASNEQTQASSRHQVRVKRVSSVSERPSRKKSKMDFLKDPSSEQEELDTRSSGVRMKAPSIKDVLDLDQENLSEPQPLRITAPPPPTPSRRPEVVSPPTSAQLNSRVQGKTHMWVSARHGDLSEWGPYSGFSSEEDAPAHKYRKRTYMNQPHLRFEITSDDGFSVKANSIEVAWRAVIDGVLEARAGFHLKQLPLGGMSGPRVLGVVHDAVIFLLEQLQGAANCKHHRFRFHCCDDIEEELPLNPSGCARAEVYTRKATFDMFNFLASQHRELPDIIGPFDEEEDEFPLKSSRRATSSELPMAMRFRHLEKISKEAVGVYRSSIHGRGLFCKRNIDAGEMVIEYAGTVIRSVLTDKREKYYDGKGIGCYMFRIDDFDVVDATMQGNAARFINHSCEPNCYSRVINVDGRKHIVIFALRKIYRGEELTYDYKFPIEDESNKLHCNCGARRCRRFLN</sequence>
<comment type="subcellular location">
    <subcellularLocation>
        <location evidence="1">Nucleus</location>
    </subcellularLocation>
</comment>
<feature type="compositionally biased region" description="Low complexity" evidence="18">
    <location>
        <begin position="314"/>
        <end position="332"/>
    </location>
</feature>
<dbReference type="Gene3D" id="1.20.920.10">
    <property type="entry name" value="Bromodomain-like"/>
    <property type="match status" value="1"/>
</dbReference>
<dbReference type="EC" id="2.1.1.364" evidence="15"/>
<feature type="compositionally biased region" description="Basic residues" evidence="18">
    <location>
        <begin position="36"/>
        <end position="48"/>
    </location>
</feature>
<evidence type="ECO:0000256" key="6">
    <source>
        <dbReference type="ARBA" id="ARBA00022737"/>
    </source>
</evidence>
<dbReference type="PROSITE" id="PS51058">
    <property type="entry name" value="ZF_CXXC"/>
    <property type="match status" value="1"/>
</dbReference>
<keyword evidence="7 17" id="KW-0863">Zinc-finger</keyword>
<evidence type="ECO:0000256" key="13">
    <source>
        <dbReference type="ARBA" id="ARBA00023163"/>
    </source>
</evidence>
<dbReference type="FunFam" id="2.170.270.10:FF:000004">
    <property type="entry name" value="Histone-lysine N-methyltransferase"/>
    <property type="match status" value="1"/>
</dbReference>
<keyword evidence="25" id="KW-1185">Reference proteome</keyword>
<feature type="compositionally biased region" description="Acidic residues" evidence="18">
    <location>
        <begin position="2234"/>
        <end position="2253"/>
    </location>
</feature>
<dbReference type="OMA" id="AMPLECK"/>
<evidence type="ECO:0000256" key="16">
    <source>
        <dbReference type="ARBA" id="ARBA00049353"/>
    </source>
</evidence>
<dbReference type="InterPro" id="IPR003616">
    <property type="entry name" value="Post-SET_dom"/>
</dbReference>
<evidence type="ECO:0000256" key="17">
    <source>
        <dbReference type="PROSITE-ProRule" id="PRU00509"/>
    </source>
</evidence>
<dbReference type="GO" id="GO:0032259">
    <property type="term" value="P:methylation"/>
    <property type="evidence" value="ECO:0007669"/>
    <property type="project" value="UniProtKB-KW"/>
</dbReference>
<evidence type="ECO:0000256" key="3">
    <source>
        <dbReference type="ARBA" id="ARBA00022679"/>
    </source>
</evidence>
<evidence type="ECO:0000256" key="1">
    <source>
        <dbReference type="ARBA" id="ARBA00004123"/>
    </source>
</evidence>
<evidence type="ECO:0000256" key="4">
    <source>
        <dbReference type="ARBA" id="ARBA00022691"/>
    </source>
</evidence>
<evidence type="ECO:0000259" key="19">
    <source>
        <dbReference type="PROSITE" id="PS50016"/>
    </source>
</evidence>
<feature type="region of interest" description="Disordered" evidence="18">
    <location>
        <begin position="659"/>
        <end position="688"/>
    </location>
</feature>
<keyword evidence="12" id="KW-0238">DNA-binding</keyword>
<reference evidence="24 25" key="1">
    <citation type="submission" date="2022-01" db="EMBL/GenBank/DDBJ databases">
        <title>A chromosome-scale genome assembly of the false clownfish, Amphiprion ocellaris.</title>
        <authorList>
            <person name="Ryu T."/>
        </authorList>
    </citation>
    <scope>NUCLEOTIDE SEQUENCE [LARGE SCALE GENOMIC DNA]</scope>
</reference>
<feature type="region of interest" description="Disordered" evidence="18">
    <location>
        <begin position="1879"/>
        <end position="2075"/>
    </location>
</feature>
<feature type="region of interest" description="Disordered" evidence="18">
    <location>
        <begin position="1037"/>
        <end position="1069"/>
    </location>
</feature>
<dbReference type="PROSITE" id="PS50868">
    <property type="entry name" value="POST_SET"/>
    <property type="match status" value="1"/>
</dbReference>
<feature type="compositionally biased region" description="Basic and acidic residues" evidence="18">
    <location>
        <begin position="1143"/>
        <end position="1152"/>
    </location>
</feature>
<feature type="compositionally biased region" description="Low complexity" evidence="18">
    <location>
        <begin position="123"/>
        <end position="136"/>
    </location>
</feature>
<dbReference type="InterPro" id="IPR047219">
    <property type="entry name" value="KMT2A_2B_SET"/>
</dbReference>
<feature type="compositionally biased region" description="Low complexity" evidence="18">
    <location>
        <begin position="1096"/>
        <end position="1115"/>
    </location>
</feature>
<dbReference type="SUPFAM" id="SSF57903">
    <property type="entry name" value="FYVE/PHD zinc finger"/>
    <property type="match status" value="3"/>
</dbReference>
<dbReference type="PROSITE" id="PS50016">
    <property type="entry name" value="ZF_PHD_2"/>
    <property type="match status" value="3"/>
</dbReference>
<feature type="compositionally biased region" description="Low complexity" evidence="18">
    <location>
        <begin position="187"/>
        <end position="212"/>
    </location>
</feature>
<feature type="compositionally biased region" description="Basic residues" evidence="18">
    <location>
        <begin position="346"/>
        <end position="375"/>
    </location>
</feature>
<dbReference type="SMART" id="SM00541">
    <property type="entry name" value="FYRN"/>
    <property type="match status" value="1"/>
</dbReference>
<dbReference type="FunFam" id="3.30.40.10:FF:000394">
    <property type="entry name" value="Histone-lysine N-methyltransferase"/>
    <property type="match status" value="1"/>
</dbReference>
<feature type="domain" description="PHD-type" evidence="19">
    <location>
        <begin position="1408"/>
        <end position="1469"/>
    </location>
</feature>
<dbReference type="InterPro" id="IPR013083">
    <property type="entry name" value="Znf_RING/FYVE/PHD"/>
</dbReference>
<feature type="compositionally biased region" description="Polar residues" evidence="18">
    <location>
        <begin position="1933"/>
        <end position="1947"/>
    </location>
</feature>
<dbReference type="Proteomes" id="UP001501940">
    <property type="component" value="Chromosome 15"/>
</dbReference>
<feature type="domain" description="SET" evidence="20">
    <location>
        <begin position="2998"/>
        <end position="3114"/>
    </location>
</feature>
<feature type="region of interest" description="Disordered" evidence="18">
    <location>
        <begin position="463"/>
        <end position="491"/>
    </location>
</feature>
<feature type="compositionally biased region" description="Basic and acidic residues" evidence="18">
    <location>
        <begin position="250"/>
        <end position="262"/>
    </location>
</feature>
<feature type="compositionally biased region" description="Polar residues" evidence="18">
    <location>
        <begin position="1037"/>
        <end position="1051"/>
    </location>
</feature>
<comment type="catalytic activity">
    <reaction evidence="16">
        <text>L-lysyl(4)-[histone H3] + S-adenosyl-L-methionine = N(6)-methyl-L-lysyl(4)-[histone H3] + S-adenosyl-L-homocysteine + H(+)</text>
        <dbReference type="Rhea" id="RHEA:60264"/>
        <dbReference type="Rhea" id="RHEA-COMP:15543"/>
        <dbReference type="Rhea" id="RHEA-COMP:15547"/>
        <dbReference type="ChEBI" id="CHEBI:15378"/>
        <dbReference type="ChEBI" id="CHEBI:29969"/>
        <dbReference type="ChEBI" id="CHEBI:57856"/>
        <dbReference type="ChEBI" id="CHEBI:59789"/>
        <dbReference type="ChEBI" id="CHEBI:61929"/>
        <dbReference type="EC" id="2.1.1.364"/>
    </reaction>
    <physiologicalReaction direction="left-to-right" evidence="16">
        <dbReference type="Rhea" id="RHEA:60265"/>
    </physiologicalReaction>
</comment>
<feature type="compositionally biased region" description="Basic and acidic residues" evidence="18">
    <location>
        <begin position="83"/>
        <end position="93"/>
    </location>
</feature>